<dbReference type="SUPFAM" id="SSF50998">
    <property type="entry name" value="Quinoprotein alcohol dehydrogenase-like"/>
    <property type="match status" value="1"/>
</dbReference>
<organism evidence="3 4">
    <name type="scientific">Urochloa decumbens</name>
    <dbReference type="NCBI Taxonomy" id="240449"/>
    <lineage>
        <taxon>Eukaryota</taxon>
        <taxon>Viridiplantae</taxon>
        <taxon>Streptophyta</taxon>
        <taxon>Embryophyta</taxon>
        <taxon>Tracheophyta</taxon>
        <taxon>Spermatophyta</taxon>
        <taxon>Magnoliopsida</taxon>
        <taxon>Liliopsida</taxon>
        <taxon>Poales</taxon>
        <taxon>Poaceae</taxon>
        <taxon>PACMAD clade</taxon>
        <taxon>Panicoideae</taxon>
        <taxon>Panicodae</taxon>
        <taxon>Paniceae</taxon>
        <taxon>Melinidinae</taxon>
        <taxon>Urochloa</taxon>
    </lineage>
</organism>
<dbReference type="InterPro" id="IPR001810">
    <property type="entry name" value="F-box_dom"/>
</dbReference>
<dbReference type="InterPro" id="IPR036047">
    <property type="entry name" value="F-box-like_dom_sf"/>
</dbReference>
<dbReference type="InterPro" id="IPR011047">
    <property type="entry name" value="Quinoprotein_ADH-like_sf"/>
</dbReference>
<dbReference type="InterPro" id="IPR005174">
    <property type="entry name" value="KIB1-4_b-propeller"/>
</dbReference>
<proteinExistence type="predicted"/>
<evidence type="ECO:0000259" key="1">
    <source>
        <dbReference type="Pfam" id="PF00646"/>
    </source>
</evidence>
<dbReference type="Proteomes" id="UP001497457">
    <property type="component" value="Chromosome 20rd"/>
</dbReference>
<dbReference type="AlphaFoldDB" id="A0ABC9AGB6"/>
<name>A0ABC9AGB6_9POAL</name>
<dbReference type="Pfam" id="PF03478">
    <property type="entry name" value="Beta-prop_KIB1-4"/>
    <property type="match status" value="1"/>
</dbReference>
<feature type="domain" description="KIB1-4 beta-propeller" evidence="2">
    <location>
        <begin position="97"/>
        <end position="384"/>
    </location>
</feature>
<evidence type="ECO:0000313" key="4">
    <source>
        <dbReference type="Proteomes" id="UP001497457"/>
    </source>
</evidence>
<keyword evidence="4" id="KW-1185">Reference proteome</keyword>
<protein>
    <recommendedName>
        <fullName evidence="5">F-box domain-containing protein</fullName>
    </recommendedName>
</protein>
<evidence type="ECO:0000313" key="3">
    <source>
        <dbReference type="EMBL" id="CAL4976590.1"/>
    </source>
</evidence>
<accession>A0ABC9AGB6</accession>
<feature type="domain" description="F-box" evidence="1">
    <location>
        <begin position="14"/>
        <end position="50"/>
    </location>
</feature>
<evidence type="ECO:0000259" key="2">
    <source>
        <dbReference type="Pfam" id="PF03478"/>
    </source>
</evidence>
<dbReference type="Pfam" id="PF00646">
    <property type="entry name" value="F-box"/>
    <property type="match status" value="1"/>
</dbReference>
<dbReference type="PANTHER" id="PTHR44586">
    <property type="entry name" value="F-BOX DOMAIN CONTAINING PROTEIN, EXPRESSED"/>
    <property type="match status" value="1"/>
</dbReference>
<sequence length="425" mass="46895">MAGAPSSNGERRPWADLPADVLNAVADRLDLFAATRLAGVCTSWARAIAADNSLPLGTPCVLKSREDGRSDLAMRHGDCATFQLLDLTRSGGEELSVPALIPAMRHRRWIGGKDGWLATVDSRSNARLVNPYTGEQIDLPAVTTIPGVTRSTRLSPHVWEQIFRRIVVCTTPSGAGGYLAIAMLEKTDILALARGGGARWTALKKPGGDICYMDAVVHRGKVVAVTSSGDSYAWGILADQSPELLGRPPRHDRHRYEHRWNLAESADGRHLLLVCTYGNQVEYKRLCCNLNTYTHGQRFQAHGVRLFQRDVGGDGGWTPVISLGDYSLFVGASYPFMARVGDRHGSSSDCSECTEQVRANCVCVTPESSAFQGNDLEYDMEVFDLGDDSYRYHPRKLFPFSRYCNYQTPMWFRPTLKYCQLGGTI</sequence>
<dbReference type="EMBL" id="OZ075130">
    <property type="protein sequence ID" value="CAL4976590.1"/>
    <property type="molecule type" value="Genomic_DNA"/>
</dbReference>
<reference evidence="3 4" key="2">
    <citation type="submission" date="2024-10" db="EMBL/GenBank/DDBJ databases">
        <authorList>
            <person name="Ryan C."/>
        </authorList>
    </citation>
    <scope>NUCLEOTIDE SEQUENCE [LARGE SCALE GENOMIC DNA]</scope>
</reference>
<evidence type="ECO:0008006" key="5">
    <source>
        <dbReference type="Google" id="ProtNLM"/>
    </source>
</evidence>
<dbReference type="SUPFAM" id="SSF81383">
    <property type="entry name" value="F-box domain"/>
    <property type="match status" value="1"/>
</dbReference>
<reference evidence="4" key="1">
    <citation type="submission" date="2024-06" db="EMBL/GenBank/DDBJ databases">
        <authorList>
            <person name="Ryan C."/>
        </authorList>
    </citation>
    <scope>NUCLEOTIDE SEQUENCE [LARGE SCALE GENOMIC DNA]</scope>
</reference>
<dbReference type="PANTHER" id="PTHR44586:SF10">
    <property type="entry name" value="DUF295 DOMAIN-CONTAINING PROTEIN"/>
    <property type="match status" value="1"/>
</dbReference>
<gene>
    <name evidence="3" type="ORF">URODEC1_LOCUS53681</name>
</gene>